<dbReference type="InterPro" id="IPR014017">
    <property type="entry name" value="DNA_helicase_UvrD-like_C"/>
</dbReference>
<dbReference type="GO" id="GO:0006260">
    <property type="term" value="P:DNA replication"/>
    <property type="evidence" value="ECO:0007669"/>
    <property type="project" value="InterPro"/>
</dbReference>
<keyword evidence="6 11" id="KW-0238">DNA-binding</keyword>
<dbReference type="PROSITE" id="PS51198">
    <property type="entry name" value="UVRD_HELICASE_ATP_BIND"/>
    <property type="match status" value="1"/>
</dbReference>
<dbReference type="Gene3D" id="1.10.10.160">
    <property type="match status" value="1"/>
</dbReference>
<organism evidence="15 16">
    <name type="scientific">Modestobacter roseus</name>
    <dbReference type="NCBI Taxonomy" id="1181884"/>
    <lineage>
        <taxon>Bacteria</taxon>
        <taxon>Bacillati</taxon>
        <taxon>Actinomycetota</taxon>
        <taxon>Actinomycetes</taxon>
        <taxon>Geodermatophilales</taxon>
        <taxon>Geodermatophilaceae</taxon>
        <taxon>Modestobacter</taxon>
    </lineage>
</organism>
<dbReference type="Pfam" id="PF21196">
    <property type="entry name" value="PcrA_UvrD_tudor"/>
    <property type="match status" value="1"/>
</dbReference>
<accession>A0A562IUE6</accession>
<evidence type="ECO:0000256" key="8">
    <source>
        <dbReference type="ARBA" id="ARBA00034617"/>
    </source>
</evidence>
<dbReference type="EMBL" id="VLKF01000001">
    <property type="protein sequence ID" value="TWH74305.1"/>
    <property type="molecule type" value="Genomic_DNA"/>
</dbReference>
<feature type="domain" description="UvrD-like helicase C-terminal" evidence="14">
    <location>
        <begin position="315"/>
        <end position="594"/>
    </location>
</feature>
<evidence type="ECO:0000256" key="11">
    <source>
        <dbReference type="RuleBase" id="RU364053"/>
    </source>
</evidence>
<dbReference type="Pfam" id="PF00580">
    <property type="entry name" value="UvrD-helicase"/>
    <property type="match status" value="1"/>
</dbReference>
<dbReference type="InterPro" id="IPR000212">
    <property type="entry name" value="DNA_helicase_UvrD/REP"/>
</dbReference>
<evidence type="ECO:0000256" key="3">
    <source>
        <dbReference type="ARBA" id="ARBA00022801"/>
    </source>
</evidence>
<keyword evidence="5 10" id="KW-0067">ATP-binding</keyword>
<keyword evidence="3 10" id="KW-0378">Hydrolase</keyword>
<dbReference type="InterPro" id="IPR013986">
    <property type="entry name" value="DExx_box_DNA_helicase_dom_sf"/>
</dbReference>
<evidence type="ECO:0000256" key="1">
    <source>
        <dbReference type="ARBA" id="ARBA00009922"/>
    </source>
</evidence>
<evidence type="ECO:0000256" key="12">
    <source>
        <dbReference type="SAM" id="MobiDB-lite"/>
    </source>
</evidence>
<comment type="catalytic activity">
    <reaction evidence="9 11">
        <text>ATP + H2O = ADP + phosphate + H(+)</text>
        <dbReference type="Rhea" id="RHEA:13065"/>
        <dbReference type="ChEBI" id="CHEBI:15377"/>
        <dbReference type="ChEBI" id="CHEBI:15378"/>
        <dbReference type="ChEBI" id="CHEBI:30616"/>
        <dbReference type="ChEBI" id="CHEBI:43474"/>
        <dbReference type="ChEBI" id="CHEBI:456216"/>
        <dbReference type="EC" id="5.6.2.4"/>
    </reaction>
</comment>
<dbReference type="GO" id="GO:0005524">
    <property type="term" value="F:ATP binding"/>
    <property type="evidence" value="ECO:0007669"/>
    <property type="project" value="UniProtKB-UniRule"/>
</dbReference>
<sequence>MSSPQISLPGTAALARSTPGQPGRELDRMLAGLNGPQRDAVVHEGSPLLIVAGAGSGKTRVLTHRIAYLLGARGVQPGEIMAITFTNKAAGEMKERVAALVGPRARAMWVSTFHSMCVRILRAEAAKLGMKSSFTIYDQGDSVRLMTMVARDLDLDAKRYPGRSLSNQVSNLKNELVDEESFSPQTAPEKVLKEAYTLYQRRLREAHAMDFDDLIMTTVHLLQAFPDVAEHYRRRFRHVLVDEYQDTNHAQYMLVRELAGGPGGPVPQAELCVVGDADQSIYAFRGATIRNIDEFERDYPDATTIVLEQNYRSTQRILRAANTVIAKNTARRPKNLWSDAGDGELISGYVAENEHDEAAWVAEQIDALTDEGKARPADIAVFYRTNNASRVFEEVFIRVGMPYKVVGGVRFYERKEVRDALAYLKLVANPADVVSLRRIINVPKRGIGDKAESSVEQFADRERIAFGTALRRCAEITTLAPRSLKALQEFVALLEEFENLVETGSGPAALLESILDRTGYLAELSASTDPQDEGRVDNLNELISVAAEFEAASPGGTVTDFLEQVSLVADADQIPVTGDDAGVVTLMTLHTAKGLEFPVVFLTGLEDGVFPHLRALGDPKELEEERRLAYVGITRAQQRLFLSRATVRTNWGQPAYNPPSRFLDELPGDTVQWANLQPTPTVPLSSAQQRVAATGLSTGGLRGGAGNRAVISVDVGDRVSHDAFGLGTVVEVNGAGDKAQATVDFGSGGTKRLVLRYAPLVKL</sequence>
<dbReference type="GO" id="GO:0043138">
    <property type="term" value="F:3'-5' DNA helicase activity"/>
    <property type="evidence" value="ECO:0007669"/>
    <property type="project" value="UniProtKB-EC"/>
</dbReference>
<proteinExistence type="inferred from homology"/>
<keyword evidence="16" id="KW-1185">Reference proteome</keyword>
<dbReference type="EC" id="5.6.2.4" evidence="11"/>
<evidence type="ECO:0000259" key="14">
    <source>
        <dbReference type="PROSITE" id="PS51217"/>
    </source>
</evidence>
<dbReference type="InterPro" id="IPR027417">
    <property type="entry name" value="P-loop_NTPase"/>
</dbReference>
<dbReference type="CDD" id="cd18807">
    <property type="entry name" value="SF1_C_UvrD"/>
    <property type="match status" value="1"/>
</dbReference>
<dbReference type="GO" id="GO:0033202">
    <property type="term" value="C:DNA helicase complex"/>
    <property type="evidence" value="ECO:0007669"/>
    <property type="project" value="TreeGrafter"/>
</dbReference>
<reference evidence="15 16" key="1">
    <citation type="submission" date="2019-07" db="EMBL/GenBank/DDBJ databases">
        <title>R&amp;d 2014.</title>
        <authorList>
            <person name="Klenk H.-P."/>
        </authorList>
    </citation>
    <scope>NUCLEOTIDE SEQUENCE [LARGE SCALE GENOMIC DNA]</scope>
    <source>
        <strain evidence="15 16">DSM 45764</strain>
    </source>
</reference>
<comment type="catalytic activity">
    <reaction evidence="8">
        <text>Couples ATP hydrolysis with the unwinding of duplex DNA by translocating in the 3'-5' direction.</text>
        <dbReference type="EC" id="5.6.2.4"/>
    </reaction>
</comment>
<feature type="region of interest" description="Disordered" evidence="12">
    <location>
        <begin position="1"/>
        <end position="23"/>
    </location>
</feature>
<comment type="caution">
    <text evidence="15">The sequence shown here is derived from an EMBL/GenBank/DDBJ whole genome shotgun (WGS) entry which is preliminary data.</text>
</comment>
<dbReference type="FunFam" id="1.10.486.10:FF:000003">
    <property type="entry name" value="ATP-dependent DNA helicase"/>
    <property type="match status" value="1"/>
</dbReference>
<dbReference type="CDD" id="cd17932">
    <property type="entry name" value="DEXQc_UvrD"/>
    <property type="match status" value="1"/>
</dbReference>
<dbReference type="RefSeq" id="WP_153362339.1">
    <property type="nucleotide sequence ID" value="NZ_ML762544.1"/>
</dbReference>
<evidence type="ECO:0000256" key="5">
    <source>
        <dbReference type="ARBA" id="ARBA00022840"/>
    </source>
</evidence>
<dbReference type="Gene3D" id="1.10.486.10">
    <property type="entry name" value="PCRA, domain 4"/>
    <property type="match status" value="1"/>
</dbReference>
<keyword evidence="2 10" id="KW-0547">Nucleotide-binding</keyword>
<dbReference type="PROSITE" id="PS51217">
    <property type="entry name" value="UVRD_HELICASE_CTER"/>
    <property type="match status" value="1"/>
</dbReference>
<feature type="binding site" evidence="10">
    <location>
        <begin position="52"/>
        <end position="59"/>
    </location>
    <ligand>
        <name>ATP</name>
        <dbReference type="ChEBI" id="CHEBI:30616"/>
    </ligand>
</feature>
<keyword evidence="7" id="KW-0413">Isomerase</keyword>
<evidence type="ECO:0000313" key="15">
    <source>
        <dbReference type="EMBL" id="TWH74305.1"/>
    </source>
</evidence>
<dbReference type="OrthoDB" id="9806690at2"/>
<dbReference type="SUPFAM" id="SSF52540">
    <property type="entry name" value="P-loop containing nucleoside triphosphate hydrolases"/>
    <property type="match status" value="1"/>
</dbReference>
<dbReference type="InterPro" id="IPR014016">
    <property type="entry name" value="UvrD-like_ATP-bd"/>
</dbReference>
<dbReference type="PANTHER" id="PTHR11070:SF2">
    <property type="entry name" value="ATP-DEPENDENT DNA HELICASE SRS2"/>
    <property type="match status" value="1"/>
</dbReference>
<dbReference type="Gene3D" id="3.40.50.300">
    <property type="entry name" value="P-loop containing nucleotide triphosphate hydrolases"/>
    <property type="match status" value="2"/>
</dbReference>
<dbReference type="FunFam" id="1.10.10.160:FF:000001">
    <property type="entry name" value="ATP-dependent DNA helicase"/>
    <property type="match status" value="1"/>
</dbReference>
<protein>
    <recommendedName>
        <fullName evidence="11">ATP-dependent DNA helicase</fullName>
        <ecNumber evidence="11">5.6.2.4</ecNumber>
    </recommendedName>
</protein>
<evidence type="ECO:0000313" key="16">
    <source>
        <dbReference type="Proteomes" id="UP000321490"/>
    </source>
</evidence>
<dbReference type="GO" id="GO:0000725">
    <property type="term" value="P:recombinational repair"/>
    <property type="evidence" value="ECO:0007669"/>
    <property type="project" value="TreeGrafter"/>
</dbReference>
<dbReference type="GO" id="GO:0016887">
    <property type="term" value="F:ATP hydrolysis activity"/>
    <property type="evidence" value="ECO:0007669"/>
    <property type="project" value="RHEA"/>
</dbReference>
<evidence type="ECO:0000256" key="6">
    <source>
        <dbReference type="ARBA" id="ARBA00023125"/>
    </source>
</evidence>
<evidence type="ECO:0000256" key="2">
    <source>
        <dbReference type="ARBA" id="ARBA00022741"/>
    </source>
</evidence>
<dbReference type="AlphaFoldDB" id="A0A562IUE6"/>
<dbReference type="InterPro" id="IPR005751">
    <property type="entry name" value="ATP-dep_DNA_helicase_PcrA"/>
</dbReference>
<dbReference type="NCBIfam" id="TIGR01073">
    <property type="entry name" value="pcrA"/>
    <property type="match status" value="1"/>
</dbReference>
<keyword evidence="4 10" id="KW-0347">Helicase</keyword>
<dbReference type="Proteomes" id="UP000321490">
    <property type="component" value="Unassembled WGS sequence"/>
</dbReference>
<evidence type="ECO:0000256" key="9">
    <source>
        <dbReference type="ARBA" id="ARBA00048988"/>
    </source>
</evidence>
<evidence type="ECO:0000256" key="7">
    <source>
        <dbReference type="ARBA" id="ARBA00023235"/>
    </source>
</evidence>
<evidence type="ECO:0000256" key="10">
    <source>
        <dbReference type="PROSITE-ProRule" id="PRU00560"/>
    </source>
</evidence>
<comment type="similarity">
    <text evidence="1 11">Belongs to the helicase family. UvrD subfamily.</text>
</comment>
<evidence type="ECO:0000259" key="13">
    <source>
        <dbReference type="PROSITE" id="PS51198"/>
    </source>
</evidence>
<dbReference type="GO" id="GO:0005829">
    <property type="term" value="C:cytosol"/>
    <property type="evidence" value="ECO:0007669"/>
    <property type="project" value="TreeGrafter"/>
</dbReference>
<name>A0A562IUE6_9ACTN</name>
<dbReference type="GO" id="GO:0009314">
    <property type="term" value="P:response to radiation"/>
    <property type="evidence" value="ECO:0007669"/>
    <property type="project" value="UniProtKB-ARBA"/>
</dbReference>
<dbReference type="PANTHER" id="PTHR11070">
    <property type="entry name" value="UVRD / RECB / PCRA DNA HELICASE FAMILY MEMBER"/>
    <property type="match status" value="1"/>
</dbReference>
<dbReference type="Pfam" id="PF13361">
    <property type="entry name" value="UvrD_C"/>
    <property type="match status" value="1"/>
</dbReference>
<evidence type="ECO:0000256" key="4">
    <source>
        <dbReference type="ARBA" id="ARBA00022806"/>
    </source>
</evidence>
<gene>
    <name evidence="15" type="ORF">JD78_02840</name>
</gene>
<dbReference type="GO" id="GO:0003677">
    <property type="term" value="F:DNA binding"/>
    <property type="evidence" value="ECO:0007669"/>
    <property type="project" value="UniProtKB-KW"/>
</dbReference>
<feature type="domain" description="UvrD-like helicase ATP-binding" evidence="13">
    <location>
        <begin position="31"/>
        <end position="314"/>
    </location>
</feature>